<protein>
    <submittedName>
        <fullName evidence="7">Uncharacterized protein</fullName>
    </submittedName>
</protein>
<reference evidence="7 8" key="1">
    <citation type="journal article" date="2024" name="G3 (Bethesda)">
        <title>Genome assembly of Hibiscus sabdariffa L. provides insights into metabolisms of medicinal natural products.</title>
        <authorList>
            <person name="Kim T."/>
        </authorList>
    </citation>
    <scope>NUCLEOTIDE SEQUENCE [LARGE SCALE GENOMIC DNA]</scope>
    <source>
        <strain evidence="7">TK-2024</strain>
        <tissue evidence="7">Old leaves</tissue>
    </source>
</reference>
<sequence>MLSATMDMNYRRLRDIEGSLAVAPASGNKTHDDSYSSENTNQVVMMAVLLCVVVCALGLNSIVRFALRCSRRESLERAATRLARTGLKKQDLQQIPVAVYGTGVRFTSTECPICLGEFLDGEKVRVLPKCNHGFHVRCIDTWLLSHSSCPNCRQSLVQHKTGKKDSAPSSFRTRVKPYQVNYKTTRDRTRTLSAPSSFDAAEQDGLAFEERIELKSHVGLVKEPRSPSPQPLPLPSPRCSSLKTMGSFKYGNASGPLFASGPLPLPPCGSLRNFAYEEIATACHHFSSDRCTSERLSSALYKASFGDDASSSKRFEATVTHLHPSSQGLREFINHVNTLASLQHSNLCKLLGYHARDNSEQRMLVYERLFHGSLDQHLYGRSDGPPLDWNTRMKIALCSAQGLTFLHEEGPFQAMYIEFSTANIQIDKDFSAKLSGYGCVGHMPETEEISANSVAVANLSVETLERGWLTPKSNVWSFGIVLLELLTGRKNLDNRLPREERNLVKWSRPFLADDCRLSLIMDPNLKGRFPMKAARFVTDIAQRCLQKDPSERPTMRTIVENLKIIQDMKYSCLFPLQEPSAIAGKQISRSPSLNGIVTLAPGLSFSPSRNHVSVSPMRPPAFALSLPPRACSSTLSLQELEMQYVRRSSATSLRGTSLEGF</sequence>
<dbReference type="PROSITE" id="PS50011">
    <property type="entry name" value="PROTEIN_KINASE_DOM"/>
    <property type="match status" value="1"/>
</dbReference>
<dbReference type="Gene3D" id="3.30.200.20">
    <property type="entry name" value="Phosphorylase Kinase, domain 1"/>
    <property type="match status" value="1"/>
</dbReference>
<name>A0ABR1ZXH2_9ROSI</name>
<dbReference type="InterPro" id="IPR011009">
    <property type="entry name" value="Kinase-like_dom_sf"/>
</dbReference>
<dbReference type="Gene3D" id="1.10.510.10">
    <property type="entry name" value="Transferase(Phosphotransferase) domain 1"/>
    <property type="match status" value="1"/>
</dbReference>
<dbReference type="Pfam" id="PF07714">
    <property type="entry name" value="PK_Tyr_Ser-Thr"/>
    <property type="match status" value="1"/>
</dbReference>
<dbReference type="InterPro" id="IPR000719">
    <property type="entry name" value="Prot_kinase_dom"/>
</dbReference>
<gene>
    <name evidence="7" type="ORF">V6N11_037104</name>
</gene>
<dbReference type="SUPFAM" id="SSF57850">
    <property type="entry name" value="RING/U-box"/>
    <property type="match status" value="1"/>
</dbReference>
<comment type="subcellular location">
    <subcellularLocation>
        <location evidence="1">Cell membrane</location>
    </subcellularLocation>
</comment>
<keyword evidence="8" id="KW-1185">Reference proteome</keyword>
<dbReference type="Gene3D" id="3.30.40.10">
    <property type="entry name" value="Zinc/RING finger domain, C3HC4 (zinc finger)"/>
    <property type="match status" value="1"/>
</dbReference>
<feature type="domain" description="Protein kinase" evidence="5">
    <location>
        <begin position="294"/>
        <end position="564"/>
    </location>
</feature>
<evidence type="ECO:0000259" key="6">
    <source>
        <dbReference type="PROSITE" id="PS50089"/>
    </source>
</evidence>
<keyword evidence="3" id="KW-0863">Zinc-finger</keyword>
<evidence type="ECO:0000256" key="3">
    <source>
        <dbReference type="PROSITE-ProRule" id="PRU00175"/>
    </source>
</evidence>
<dbReference type="InterPro" id="IPR013083">
    <property type="entry name" value="Znf_RING/FYVE/PHD"/>
</dbReference>
<dbReference type="CDD" id="cd16461">
    <property type="entry name" value="RING-H2_EL5-like"/>
    <property type="match status" value="1"/>
</dbReference>
<dbReference type="SMART" id="SM01197">
    <property type="entry name" value="FANCL_C"/>
    <property type="match status" value="1"/>
</dbReference>
<dbReference type="Pfam" id="PF13639">
    <property type="entry name" value="zf-RING_2"/>
    <property type="match status" value="1"/>
</dbReference>
<dbReference type="InterPro" id="IPR050823">
    <property type="entry name" value="Plant_Ser_Thr_Prot_Kinase"/>
</dbReference>
<keyword evidence="3" id="KW-0479">Metal-binding</keyword>
<dbReference type="SMART" id="SM00184">
    <property type="entry name" value="RING"/>
    <property type="match status" value="1"/>
</dbReference>
<dbReference type="PROSITE" id="PS50089">
    <property type="entry name" value="ZF_RING_2"/>
    <property type="match status" value="1"/>
</dbReference>
<evidence type="ECO:0000256" key="2">
    <source>
        <dbReference type="ARBA" id="ARBA00022475"/>
    </source>
</evidence>
<dbReference type="SUPFAM" id="SSF56112">
    <property type="entry name" value="Protein kinase-like (PK-like)"/>
    <property type="match status" value="1"/>
</dbReference>
<evidence type="ECO:0000313" key="8">
    <source>
        <dbReference type="Proteomes" id="UP001396334"/>
    </source>
</evidence>
<keyword evidence="2" id="KW-1003">Cell membrane</keyword>
<organism evidence="7 8">
    <name type="scientific">Hibiscus sabdariffa</name>
    <name type="common">roselle</name>
    <dbReference type="NCBI Taxonomy" id="183260"/>
    <lineage>
        <taxon>Eukaryota</taxon>
        <taxon>Viridiplantae</taxon>
        <taxon>Streptophyta</taxon>
        <taxon>Embryophyta</taxon>
        <taxon>Tracheophyta</taxon>
        <taxon>Spermatophyta</taxon>
        <taxon>Magnoliopsida</taxon>
        <taxon>eudicotyledons</taxon>
        <taxon>Gunneridae</taxon>
        <taxon>Pentapetalae</taxon>
        <taxon>rosids</taxon>
        <taxon>malvids</taxon>
        <taxon>Malvales</taxon>
        <taxon>Malvaceae</taxon>
        <taxon>Malvoideae</taxon>
        <taxon>Hibiscus</taxon>
    </lineage>
</organism>
<proteinExistence type="predicted"/>
<keyword evidence="4" id="KW-1133">Transmembrane helix</keyword>
<comment type="caution">
    <text evidence="7">The sequence shown here is derived from an EMBL/GenBank/DDBJ whole genome shotgun (WGS) entry which is preliminary data.</text>
</comment>
<keyword evidence="4" id="KW-0812">Transmembrane</keyword>
<dbReference type="EMBL" id="JBBPBN010000502">
    <property type="protein sequence ID" value="KAK8485407.1"/>
    <property type="molecule type" value="Genomic_DNA"/>
</dbReference>
<evidence type="ECO:0000256" key="1">
    <source>
        <dbReference type="ARBA" id="ARBA00004236"/>
    </source>
</evidence>
<dbReference type="InterPro" id="IPR001245">
    <property type="entry name" value="Ser-Thr/Tyr_kinase_cat_dom"/>
</dbReference>
<accession>A0ABR1ZXH2</accession>
<dbReference type="InterPro" id="IPR001841">
    <property type="entry name" value="Znf_RING"/>
</dbReference>
<feature type="transmembrane region" description="Helical" evidence="4">
    <location>
        <begin position="43"/>
        <end position="67"/>
    </location>
</feature>
<keyword evidence="3" id="KW-0862">Zinc</keyword>
<evidence type="ECO:0000259" key="5">
    <source>
        <dbReference type="PROSITE" id="PS50011"/>
    </source>
</evidence>
<dbReference type="PANTHER" id="PTHR45621">
    <property type="entry name" value="OS01G0588500 PROTEIN-RELATED"/>
    <property type="match status" value="1"/>
</dbReference>
<keyword evidence="4" id="KW-0472">Membrane</keyword>
<feature type="domain" description="RING-type" evidence="6">
    <location>
        <begin position="111"/>
        <end position="153"/>
    </location>
</feature>
<evidence type="ECO:0000313" key="7">
    <source>
        <dbReference type="EMBL" id="KAK8485407.1"/>
    </source>
</evidence>
<dbReference type="Proteomes" id="UP001396334">
    <property type="component" value="Unassembled WGS sequence"/>
</dbReference>
<evidence type="ECO:0000256" key="4">
    <source>
        <dbReference type="SAM" id="Phobius"/>
    </source>
</evidence>